<dbReference type="GeneID" id="59263185"/>
<dbReference type="Proteomes" id="UP000531561">
    <property type="component" value="Unassembled WGS sequence"/>
</dbReference>
<evidence type="ECO:0000313" key="2">
    <source>
        <dbReference type="EMBL" id="KAF5872113.1"/>
    </source>
</evidence>
<dbReference type="AlphaFoldDB" id="A0A8H6ARD6"/>
<evidence type="ECO:0000256" key="1">
    <source>
        <dbReference type="SAM" id="MobiDB-lite"/>
    </source>
</evidence>
<name>A0A8H6ARD6_9HELO</name>
<accession>A0A8H6ARD6</accession>
<feature type="compositionally biased region" description="Basic and acidic residues" evidence="1">
    <location>
        <begin position="65"/>
        <end position="74"/>
    </location>
</feature>
<dbReference type="RefSeq" id="XP_037191059.1">
    <property type="nucleotide sequence ID" value="XM_037339493.1"/>
</dbReference>
<sequence length="74" mass="8209">MPHQQYDENGKALDPEGHHDFTKIESSVHFDPKTRHDDIKSGGSSSGDGKGKKAQGFYDPVRSIVDTKKTDVPR</sequence>
<gene>
    <name evidence="2" type="ORF">Bfra_009142</name>
</gene>
<keyword evidence="3" id="KW-1185">Reference proteome</keyword>
<evidence type="ECO:0000313" key="3">
    <source>
        <dbReference type="Proteomes" id="UP000531561"/>
    </source>
</evidence>
<organism evidence="2 3">
    <name type="scientific">Botrytis fragariae</name>
    <dbReference type="NCBI Taxonomy" id="1964551"/>
    <lineage>
        <taxon>Eukaryota</taxon>
        <taxon>Fungi</taxon>
        <taxon>Dikarya</taxon>
        <taxon>Ascomycota</taxon>
        <taxon>Pezizomycotina</taxon>
        <taxon>Leotiomycetes</taxon>
        <taxon>Helotiales</taxon>
        <taxon>Sclerotiniaceae</taxon>
        <taxon>Botrytis</taxon>
    </lineage>
</organism>
<feature type="region of interest" description="Disordered" evidence="1">
    <location>
        <begin position="1"/>
        <end position="74"/>
    </location>
</feature>
<proteinExistence type="predicted"/>
<dbReference type="EMBL" id="JABFCT010000011">
    <property type="protein sequence ID" value="KAF5872113.1"/>
    <property type="molecule type" value="Genomic_DNA"/>
</dbReference>
<comment type="caution">
    <text evidence="2">The sequence shown here is derived from an EMBL/GenBank/DDBJ whole genome shotgun (WGS) entry which is preliminary data.</text>
</comment>
<feature type="compositionally biased region" description="Basic and acidic residues" evidence="1">
    <location>
        <begin position="1"/>
        <end position="40"/>
    </location>
</feature>
<protein>
    <submittedName>
        <fullName evidence="2">Uncharacterized protein</fullName>
    </submittedName>
</protein>
<reference evidence="2 3" key="1">
    <citation type="journal article" date="2020" name="Phytopathology">
        <title>A high-quality genome resource of Botrytis fragariae, a new and rapidly spreading fungal pathogen causing strawberry gray mold in the U.S.A.</title>
        <authorList>
            <person name="Wu Y."/>
            <person name="Saski C.A."/>
            <person name="Schnabel G."/>
            <person name="Xiao S."/>
            <person name="Hu M."/>
        </authorList>
    </citation>
    <scope>NUCLEOTIDE SEQUENCE [LARGE SCALE GENOMIC DNA]</scope>
    <source>
        <strain evidence="2 3">BVB16</strain>
    </source>
</reference>